<protein>
    <submittedName>
        <fullName evidence="1">Uncharacterized protein</fullName>
    </submittedName>
</protein>
<sequence>MPISTALFLQWPKALTHLSITIRRDGGPLGYAWHSMFLIHKDTLKSVYISNRLPRGSSDDEELFPASAFPNLETLGISQWKTPRDLHFSPADADALLGPKLKTFVWDFRIAKRGLRASSPFGEPEELWLRGLVKAVMTRNASIRRIHIDIGNLEPDSLESPLETGYSWGALDKMCVDFRPFGIICSYGREPF</sequence>
<dbReference type="OrthoDB" id="4840564at2759"/>
<dbReference type="Proteomes" id="UP000799536">
    <property type="component" value="Unassembled WGS sequence"/>
</dbReference>
<dbReference type="EMBL" id="ML993890">
    <property type="protein sequence ID" value="KAF2203908.1"/>
    <property type="molecule type" value="Genomic_DNA"/>
</dbReference>
<keyword evidence="2" id="KW-1185">Reference proteome</keyword>
<organism evidence="1 2">
    <name type="scientific">Delitschia confertaspora ATCC 74209</name>
    <dbReference type="NCBI Taxonomy" id="1513339"/>
    <lineage>
        <taxon>Eukaryota</taxon>
        <taxon>Fungi</taxon>
        <taxon>Dikarya</taxon>
        <taxon>Ascomycota</taxon>
        <taxon>Pezizomycotina</taxon>
        <taxon>Dothideomycetes</taxon>
        <taxon>Pleosporomycetidae</taxon>
        <taxon>Pleosporales</taxon>
        <taxon>Delitschiaceae</taxon>
        <taxon>Delitschia</taxon>
    </lineage>
</organism>
<accession>A0A9P4JWN7</accession>
<name>A0A9P4JWN7_9PLEO</name>
<evidence type="ECO:0000313" key="1">
    <source>
        <dbReference type="EMBL" id="KAF2203908.1"/>
    </source>
</evidence>
<gene>
    <name evidence="1" type="ORF">GQ43DRAFT_438438</name>
</gene>
<comment type="caution">
    <text evidence="1">The sequence shown here is derived from an EMBL/GenBank/DDBJ whole genome shotgun (WGS) entry which is preliminary data.</text>
</comment>
<dbReference type="AlphaFoldDB" id="A0A9P4JWN7"/>
<evidence type="ECO:0000313" key="2">
    <source>
        <dbReference type="Proteomes" id="UP000799536"/>
    </source>
</evidence>
<proteinExistence type="predicted"/>
<reference evidence="1" key="1">
    <citation type="journal article" date="2020" name="Stud. Mycol.">
        <title>101 Dothideomycetes genomes: a test case for predicting lifestyles and emergence of pathogens.</title>
        <authorList>
            <person name="Haridas S."/>
            <person name="Albert R."/>
            <person name="Binder M."/>
            <person name="Bloem J."/>
            <person name="Labutti K."/>
            <person name="Salamov A."/>
            <person name="Andreopoulos B."/>
            <person name="Baker S."/>
            <person name="Barry K."/>
            <person name="Bills G."/>
            <person name="Bluhm B."/>
            <person name="Cannon C."/>
            <person name="Castanera R."/>
            <person name="Culley D."/>
            <person name="Daum C."/>
            <person name="Ezra D."/>
            <person name="Gonzalez J."/>
            <person name="Henrissat B."/>
            <person name="Kuo A."/>
            <person name="Liang C."/>
            <person name="Lipzen A."/>
            <person name="Lutzoni F."/>
            <person name="Magnuson J."/>
            <person name="Mondo S."/>
            <person name="Nolan M."/>
            <person name="Ohm R."/>
            <person name="Pangilinan J."/>
            <person name="Park H.-J."/>
            <person name="Ramirez L."/>
            <person name="Alfaro M."/>
            <person name="Sun H."/>
            <person name="Tritt A."/>
            <person name="Yoshinaga Y."/>
            <person name="Zwiers L.-H."/>
            <person name="Turgeon B."/>
            <person name="Goodwin S."/>
            <person name="Spatafora J."/>
            <person name="Crous P."/>
            <person name="Grigoriev I."/>
        </authorList>
    </citation>
    <scope>NUCLEOTIDE SEQUENCE</scope>
    <source>
        <strain evidence="1">ATCC 74209</strain>
    </source>
</reference>